<dbReference type="Pfam" id="PF01096">
    <property type="entry name" value="Zn_ribbon_TFIIS"/>
    <property type="match status" value="1"/>
</dbReference>
<evidence type="ECO:0000259" key="11">
    <source>
        <dbReference type="PROSITE" id="PS51133"/>
    </source>
</evidence>
<dbReference type="STRING" id="521011.Mpal_2091"/>
<dbReference type="PROSITE" id="PS00466">
    <property type="entry name" value="ZF_TFIIS_1"/>
    <property type="match status" value="1"/>
</dbReference>
<feature type="zinc finger region" description="C4-type" evidence="9">
    <location>
        <begin position="3"/>
        <end position="22"/>
    </location>
</feature>
<keyword evidence="4 8" id="KW-0862">Zinc</keyword>
<evidence type="ECO:0000256" key="6">
    <source>
        <dbReference type="ARBA" id="ARBA00032962"/>
    </source>
</evidence>
<dbReference type="GO" id="GO:0008270">
    <property type="term" value="F:zinc ion binding"/>
    <property type="evidence" value="ECO:0007669"/>
    <property type="project" value="UniProtKB-KW"/>
</dbReference>
<keyword evidence="7 10" id="KW-0804">Transcription</keyword>
<dbReference type="GO" id="GO:0003899">
    <property type="term" value="F:DNA-directed RNA polymerase activity"/>
    <property type="evidence" value="ECO:0007669"/>
    <property type="project" value="InterPro"/>
</dbReference>
<dbReference type="SMART" id="SM00440">
    <property type="entry name" value="ZnF_C2C2"/>
    <property type="match status" value="1"/>
</dbReference>
<dbReference type="EMBL" id="CP001338">
    <property type="protein sequence ID" value="ACL17389.1"/>
    <property type="molecule type" value="Genomic_DNA"/>
</dbReference>
<dbReference type="Proteomes" id="UP000002457">
    <property type="component" value="Chromosome"/>
</dbReference>
<dbReference type="InterPro" id="IPR001222">
    <property type="entry name" value="Znf_TFIIS"/>
</dbReference>
<dbReference type="AlphaFoldDB" id="B8GDN8"/>
<evidence type="ECO:0000256" key="5">
    <source>
        <dbReference type="ARBA" id="ARBA00023015"/>
    </source>
</evidence>
<dbReference type="eggNOG" id="arCOG00579">
    <property type="taxonomic scope" value="Archaea"/>
</dbReference>
<protein>
    <recommendedName>
        <fullName evidence="1">Transcription factor S</fullName>
    </recommendedName>
    <alternativeName>
        <fullName evidence="6">Transcription elongation factor IIS/RNA polymerase subunit homolog</fullName>
    </alternativeName>
</protein>
<feature type="binding site" evidence="8">
    <location>
        <position position="67"/>
    </location>
    <ligand>
        <name>Zn(2+)</name>
        <dbReference type="ChEBI" id="CHEBI:29105"/>
        <label>2</label>
    </ligand>
</feature>
<organism evidence="12 13">
    <name type="scientific">Methanosphaerula palustris (strain ATCC BAA-1556 / DSM 19958 / E1-9c)</name>
    <dbReference type="NCBI Taxonomy" id="521011"/>
    <lineage>
        <taxon>Archaea</taxon>
        <taxon>Methanobacteriati</taxon>
        <taxon>Methanobacteriota</taxon>
        <taxon>Stenosarchaea group</taxon>
        <taxon>Methanomicrobia</taxon>
        <taxon>Methanomicrobiales</taxon>
        <taxon>Methanoregulaceae</taxon>
        <taxon>Methanosphaerula</taxon>
    </lineage>
</organism>
<evidence type="ECO:0000313" key="12">
    <source>
        <dbReference type="EMBL" id="ACL17389.1"/>
    </source>
</evidence>
<feature type="binding site" evidence="8">
    <location>
        <position position="22"/>
    </location>
    <ligand>
        <name>Zn(2+)</name>
        <dbReference type="ChEBI" id="CHEBI:29105"/>
        <label>1</label>
    </ligand>
</feature>
<dbReference type="InterPro" id="IPR006288">
    <property type="entry name" value="TFS"/>
</dbReference>
<dbReference type="PANTHER" id="PTHR11239">
    <property type="entry name" value="DNA-DIRECTED RNA POLYMERASE"/>
    <property type="match status" value="1"/>
</dbReference>
<feature type="binding site" evidence="8">
    <location>
        <position position="92"/>
    </location>
    <ligand>
        <name>Zn(2+)</name>
        <dbReference type="ChEBI" id="CHEBI:29105"/>
        <label>2</label>
    </ligand>
</feature>
<sequence>MFCPQCKSLMISSAGQLKCKRCGYIRDITGADQMRIEEKRSEKEIIFFDEDQEVATKPTFAIKCPECEHNLAFWWMRQLRSADESEVRFFKCVKCGYTWREYD</sequence>
<evidence type="ECO:0000256" key="2">
    <source>
        <dbReference type="ARBA" id="ARBA00022723"/>
    </source>
</evidence>
<feature type="binding site" evidence="8">
    <location>
        <position position="64"/>
    </location>
    <ligand>
        <name>Zn(2+)</name>
        <dbReference type="ChEBI" id="CHEBI:29105"/>
        <label>2</label>
    </ligand>
</feature>
<comment type="similarity">
    <text evidence="7 10">Belongs to the archaeal rpoM/eukaryotic RPA12/RPB9/RPC11 RNA polymerase family.</text>
</comment>
<evidence type="ECO:0000256" key="4">
    <source>
        <dbReference type="ARBA" id="ARBA00022833"/>
    </source>
</evidence>
<dbReference type="PIRSF" id="PIRSF005586">
    <property type="entry name" value="RNApol_RpoM"/>
    <property type="match status" value="1"/>
</dbReference>
<dbReference type="Gene3D" id="2.20.25.10">
    <property type="match status" value="1"/>
</dbReference>
<dbReference type="RefSeq" id="WP_012618708.1">
    <property type="nucleotide sequence ID" value="NC_011832.1"/>
</dbReference>
<evidence type="ECO:0000313" key="13">
    <source>
        <dbReference type="Proteomes" id="UP000002457"/>
    </source>
</evidence>
<evidence type="ECO:0000256" key="1">
    <source>
        <dbReference type="ARBA" id="ARBA00018272"/>
    </source>
</evidence>
<dbReference type="GO" id="GO:0003676">
    <property type="term" value="F:nucleic acid binding"/>
    <property type="evidence" value="ECO:0007669"/>
    <property type="project" value="InterPro"/>
</dbReference>
<evidence type="ECO:0000256" key="7">
    <source>
        <dbReference type="PIRNR" id="PIRNR005586"/>
    </source>
</evidence>
<keyword evidence="13" id="KW-1185">Reference proteome</keyword>
<feature type="binding site" evidence="8">
    <location>
        <position position="6"/>
    </location>
    <ligand>
        <name>Zn(2+)</name>
        <dbReference type="ChEBI" id="CHEBI:29105"/>
        <label>1</label>
    </ligand>
</feature>
<evidence type="ECO:0000256" key="10">
    <source>
        <dbReference type="RuleBase" id="RU003474"/>
    </source>
</evidence>
<dbReference type="InterPro" id="IPR001529">
    <property type="entry name" value="Zn_ribbon_RPB9"/>
</dbReference>
<dbReference type="NCBIfam" id="TIGR01384">
    <property type="entry name" value="TFS_arch"/>
    <property type="match status" value="1"/>
</dbReference>
<dbReference type="HOGENOM" id="CLU_093932_3_2_2"/>
<keyword evidence="2 8" id="KW-0479">Metal-binding</keyword>
<dbReference type="PROSITE" id="PS51133">
    <property type="entry name" value="ZF_TFIIS_2"/>
    <property type="match status" value="1"/>
</dbReference>
<feature type="binding site" evidence="8">
    <location>
        <position position="3"/>
    </location>
    <ligand>
        <name>Zn(2+)</name>
        <dbReference type="ChEBI" id="CHEBI:29105"/>
        <label>1</label>
    </ligand>
</feature>
<dbReference type="GO" id="GO:0006351">
    <property type="term" value="P:DNA-templated transcription"/>
    <property type="evidence" value="ECO:0007669"/>
    <property type="project" value="InterPro"/>
</dbReference>
<dbReference type="OrthoDB" id="72957at2157"/>
<feature type="binding site" evidence="8">
    <location>
        <position position="19"/>
    </location>
    <ligand>
        <name>Zn(2+)</name>
        <dbReference type="ChEBI" id="CHEBI:29105"/>
        <label>1</label>
    </ligand>
</feature>
<evidence type="ECO:0000256" key="9">
    <source>
        <dbReference type="PIRSR" id="PIRSR005586-2"/>
    </source>
</evidence>
<dbReference type="Pfam" id="PF02150">
    <property type="entry name" value="Zn_ribbon_RPB9"/>
    <property type="match status" value="1"/>
</dbReference>
<keyword evidence="5" id="KW-0805">Transcription regulation</keyword>
<dbReference type="GO" id="GO:0006355">
    <property type="term" value="P:regulation of DNA-templated transcription"/>
    <property type="evidence" value="ECO:0007669"/>
    <property type="project" value="InterPro"/>
</dbReference>
<dbReference type="SUPFAM" id="SSF57783">
    <property type="entry name" value="Zinc beta-ribbon"/>
    <property type="match status" value="1"/>
</dbReference>
<dbReference type="CDD" id="cd10511">
    <property type="entry name" value="Zn-ribbon_TFS"/>
    <property type="match status" value="1"/>
</dbReference>
<dbReference type="KEGG" id="mpl:Mpal_2091"/>
<dbReference type="GeneID" id="7271568"/>
<accession>B8GDN8</accession>
<keyword evidence="3 9" id="KW-0863">Zinc-finger</keyword>
<feature type="binding site" evidence="8">
    <location>
        <position position="95"/>
    </location>
    <ligand>
        <name>Zn(2+)</name>
        <dbReference type="ChEBI" id="CHEBI:29105"/>
        <label>2</label>
    </ligand>
</feature>
<dbReference type="SMART" id="SM00661">
    <property type="entry name" value="RPOL9"/>
    <property type="match status" value="1"/>
</dbReference>
<reference evidence="12 13" key="1">
    <citation type="journal article" date="2015" name="Genome Announc.">
        <title>Complete Genome Sequence of Methanosphaerula palustris E1-9CT, a Hydrogenotrophic Methanogen Isolated from a Minerotrophic Fen Peatland.</title>
        <authorList>
            <person name="Cadillo-Quiroz H."/>
            <person name="Browne P."/>
            <person name="Kyrpides N."/>
            <person name="Woyke T."/>
            <person name="Goodwin L."/>
            <person name="Detter C."/>
            <person name="Yavitt J.B."/>
            <person name="Zinder S.H."/>
        </authorList>
    </citation>
    <scope>NUCLEOTIDE SEQUENCE [LARGE SCALE GENOMIC DNA]</scope>
    <source>
        <strain evidence="13">ATCC BAA-1556 / DSM 19958 / E1-9c</strain>
    </source>
</reference>
<evidence type="ECO:0000256" key="8">
    <source>
        <dbReference type="PIRSR" id="PIRSR005586-1"/>
    </source>
</evidence>
<feature type="domain" description="TFIIS-type" evidence="11">
    <location>
        <begin position="60"/>
        <end position="100"/>
    </location>
</feature>
<gene>
    <name evidence="12" type="ordered locus">Mpal_2091</name>
</gene>
<proteinExistence type="inferred from homology"/>
<dbReference type="PANTHER" id="PTHR11239:SF12">
    <property type="entry name" value="DNA-DIRECTED RNA POLYMERASE III SUBUNIT RPC10"/>
    <property type="match status" value="1"/>
</dbReference>
<evidence type="ECO:0000256" key="3">
    <source>
        <dbReference type="ARBA" id="ARBA00022771"/>
    </source>
</evidence>
<dbReference type="InterPro" id="IPR012164">
    <property type="entry name" value="Rpa12/Rpb9/Rpc10/TFS"/>
</dbReference>
<name>B8GDN8_METPE</name>